<dbReference type="GO" id="GO:0043190">
    <property type="term" value="C:ATP-binding cassette (ABC) transporter complex"/>
    <property type="evidence" value="ECO:0007669"/>
    <property type="project" value="InterPro"/>
</dbReference>
<dbReference type="Pfam" id="PF00950">
    <property type="entry name" value="ABC-3"/>
    <property type="match status" value="1"/>
</dbReference>
<dbReference type="EMBL" id="ABOX02000060">
    <property type="protein sequence ID" value="EEF57687.1"/>
    <property type="molecule type" value="Genomic_DNA"/>
</dbReference>
<evidence type="ECO:0000256" key="2">
    <source>
        <dbReference type="ARBA" id="ARBA00008034"/>
    </source>
</evidence>
<feature type="transmembrane region" description="Helical" evidence="7">
    <location>
        <begin position="132"/>
        <end position="156"/>
    </location>
</feature>
<evidence type="ECO:0000313" key="9">
    <source>
        <dbReference type="Proteomes" id="UP000003688"/>
    </source>
</evidence>
<dbReference type="STRING" id="320771.Cflav_PD0722"/>
<protein>
    <submittedName>
        <fullName evidence="8">ABC-3 protein</fullName>
    </submittedName>
</protein>
<evidence type="ECO:0000313" key="8">
    <source>
        <dbReference type="EMBL" id="EEF57687.1"/>
    </source>
</evidence>
<dbReference type="Gene3D" id="1.10.3470.10">
    <property type="entry name" value="ABC transporter involved in vitamin B12 uptake, BtuC"/>
    <property type="match status" value="1"/>
</dbReference>
<dbReference type="InterPro" id="IPR037294">
    <property type="entry name" value="ABC_BtuC-like"/>
</dbReference>
<keyword evidence="9" id="KW-1185">Reference proteome</keyword>
<name>B9XR74_PEDPL</name>
<comment type="caution">
    <text evidence="8">The sequence shown here is derived from an EMBL/GenBank/DDBJ whole genome shotgun (WGS) entry which is preliminary data.</text>
</comment>
<sequence precursor="true">MFTEPFMQRALLAALCLGPLCALLGVFVIARRMAFFSDTVSHSALAGVALGFWLGFAEPTVPMVGFSLLVAAAMMWLKERTELLSDTIMALLLSGSVALGVIILSLLHGRNYQGELERYLFGDILAIEWKDVWLGAVLLGVVGTGIFVQLSSLTLLSAQEDMAYVCGVRVKRLNYLFVLVLTLTVAMSIRLLGIILVTSLIVIPPASARSLSRNLRQQILFSLLFGLLGGVGGTILSYQLDVPCGSTIVLTCVGIFVVAMIAGKLRTGKAFKSLAT</sequence>
<evidence type="ECO:0000256" key="1">
    <source>
        <dbReference type="ARBA" id="ARBA00004141"/>
    </source>
</evidence>
<evidence type="ECO:0000256" key="7">
    <source>
        <dbReference type="SAM" id="Phobius"/>
    </source>
</evidence>
<keyword evidence="3 6" id="KW-0812">Transmembrane</keyword>
<evidence type="ECO:0000256" key="5">
    <source>
        <dbReference type="ARBA" id="ARBA00023136"/>
    </source>
</evidence>
<feature type="transmembrane region" description="Helical" evidence="7">
    <location>
        <begin position="56"/>
        <end position="77"/>
    </location>
</feature>
<dbReference type="OrthoDB" id="9798540at2"/>
<dbReference type="SUPFAM" id="SSF81345">
    <property type="entry name" value="ABC transporter involved in vitamin B12 uptake, BtuC"/>
    <property type="match status" value="1"/>
</dbReference>
<dbReference type="PANTHER" id="PTHR30477">
    <property type="entry name" value="ABC-TRANSPORTER METAL-BINDING PROTEIN"/>
    <property type="match status" value="1"/>
</dbReference>
<keyword evidence="4 7" id="KW-1133">Transmembrane helix</keyword>
<feature type="transmembrane region" description="Helical" evidence="7">
    <location>
        <begin position="89"/>
        <end position="112"/>
    </location>
</feature>
<evidence type="ECO:0000256" key="3">
    <source>
        <dbReference type="ARBA" id="ARBA00022692"/>
    </source>
</evidence>
<evidence type="ECO:0000256" key="4">
    <source>
        <dbReference type="ARBA" id="ARBA00022989"/>
    </source>
</evidence>
<keyword evidence="6" id="KW-0813">Transport</keyword>
<reference evidence="8 9" key="1">
    <citation type="journal article" date="2011" name="J. Bacteriol.">
        <title>Genome sequence of 'Pedosphaera parvula' Ellin514, an aerobic Verrucomicrobial isolate from pasture soil.</title>
        <authorList>
            <person name="Kant R."/>
            <person name="van Passel M.W."/>
            <person name="Sangwan P."/>
            <person name="Palva A."/>
            <person name="Lucas S."/>
            <person name="Copeland A."/>
            <person name="Lapidus A."/>
            <person name="Glavina Del Rio T."/>
            <person name="Dalin E."/>
            <person name="Tice H."/>
            <person name="Bruce D."/>
            <person name="Goodwin L."/>
            <person name="Pitluck S."/>
            <person name="Chertkov O."/>
            <person name="Larimer F.W."/>
            <person name="Land M.L."/>
            <person name="Hauser L."/>
            <person name="Brettin T.S."/>
            <person name="Detter J.C."/>
            <person name="Han S."/>
            <person name="de Vos W.M."/>
            <person name="Janssen P.H."/>
            <person name="Smidt H."/>
        </authorList>
    </citation>
    <scope>NUCLEOTIDE SEQUENCE [LARGE SCALE GENOMIC DNA]</scope>
    <source>
        <strain evidence="8 9">Ellin514</strain>
    </source>
</reference>
<dbReference type="GO" id="GO:0055085">
    <property type="term" value="P:transmembrane transport"/>
    <property type="evidence" value="ECO:0007669"/>
    <property type="project" value="InterPro"/>
</dbReference>
<gene>
    <name evidence="8" type="ORF">Cflav_PD0722</name>
</gene>
<keyword evidence="5 7" id="KW-0472">Membrane</keyword>
<organism evidence="8 9">
    <name type="scientific">Pedosphaera parvula (strain Ellin514)</name>
    <dbReference type="NCBI Taxonomy" id="320771"/>
    <lineage>
        <taxon>Bacteria</taxon>
        <taxon>Pseudomonadati</taxon>
        <taxon>Verrucomicrobiota</taxon>
        <taxon>Pedosphaerae</taxon>
        <taxon>Pedosphaerales</taxon>
        <taxon>Pedosphaeraceae</taxon>
        <taxon>Pedosphaera</taxon>
    </lineage>
</organism>
<dbReference type="GO" id="GO:0010043">
    <property type="term" value="P:response to zinc ion"/>
    <property type="evidence" value="ECO:0007669"/>
    <property type="project" value="TreeGrafter"/>
</dbReference>
<feature type="transmembrane region" description="Helical" evidence="7">
    <location>
        <begin position="176"/>
        <end position="203"/>
    </location>
</feature>
<evidence type="ECO:0000256" key="6">
    <source>
        <dbReference type="RuleBase" id="RU003943"/>
    </source>
</evidence>
<dbReference type="PANTHER" id="PTHR30477:SF0">
    <property type="entry name" value="METAL TRANSPORT SYSTEM MEMBRANE PROTEIN TM_0125-RELATED"/>
    <property type="match status" value="1"/>
</dbReference>
<dbReference type="CDD" id="cd06550">
    <property type="entry name" value="TM_ABC_iron-siderophores_like"/>
    <property type="match status" value="1"/>
</dbReference>
<feature type="transmembrane region" description="Helical" evidence="7">
    <location>
        <begin position="215"/>
        <end position="236"/>
    </location>
</feature>
<dbReference type="Proteomes" id="UP000003688">
    <property type="component" value="Unassembled WGS sequence"/>
</dbReference>
<comment type="similarity">
    <text evidence="2 6">Belongs to the ABC-3 integral membrane protein family.</text>
</comment>
<dbReference type="InterPro" id="IPR001626">
    <property type="entry name" value="ABC_TroCD"/>
</dbReference>
<dbReference type="RefSeq" id="WP_007418309.1">
    <property type="nucleotide sequence ID" value="NZ_ABOX02000060.1"/>
</dbReference>
<proteinExistence type="inferred from homology"/>
<comment type="subcellular location">
    <subcellularLocation>
        <location evidence="6">Cell membrane</location>
        <topology evidence="6">Multi-pass membrane protein</topology>
    </subcellularLocation>
    <subcellularLocation>
        <location evidence="1">Membrane</location>
        <topology evidence="1">Multi-pass membrane protein</topology>
    </subcellularLocation>
</comment>
<accession>B9XR74</accession>
<dbReference type="AlphaFoldDB" id="B9XR74"/>
<feature type="transmembrane region" description="Helical" evidence="7">
    <location>
        <begin position="248"/>
        <end position="265"/>
    </location>
</feature>